<feature type="compositionally biased region" description="Polar residues" evidence="1">
    <location>
        <begin position="276"/>
        <end position="289"/>
    </location>
</feature>
<evidence type="ECO:0000313" key="2">
    <source>
        <dbReference type="EMBL" id="CAJ03773.1"/>
    </source>
</evidence>
<evidence type="ECO:0000256" key="1">
    <source>
        <dbReference type="SAM" id="MobiDB-lite"/>
    </source>
</evidence>
<dbReference type="VEuPathDB" id="TriTrypDB:LMJSD75_180013800"/>
<dbReference type="VEuPathDB" id="TriTrypDB:LMJFC_180015100"/>
<dbReference type="GeneID" id="5651012"/>
<organism evidence="2 3">
    <name type="scientific">Leishmania major</name>
    <dbReference type="NCBI Taxonomy" id="5664"/>
    <lineage>
        <taxon>Eukaryota</taxon>
        <taxon>Discoba</taxon>
        <taxon>Euglenozoa</taxon>
        <taxon>Kinetoplastea</taxon>
        <taxon>Metakinetoplastina</taxon>
        <taxon>Trypanosomatida</taxon>
        <taxon>Trypanosomatidae</taxon>
        <taxon>Leishmaniinae</taxon>
        <taxon>Leishmania</taxon>
    </lineage>
</organism>
<dbReference type="GO" id="GO:0005737">
    <property type="term" value="C:cytoplasm"/>
    <property type="evidence" value="ECO:0000266"/>
    <property type="project" value="GeneDB"/>
</dbReference>
<dbReference type="eggNOG" id="ENOG502SB4Q">
    <property type="taxonomic scope" value="Eukaryota"/>
</dbReference>
<feature type="region of interest" description="Disordered" evidence="1">
    <location>
        <begin position="658"/>
        <end position="691"/>
    </location>
</feature>
<dbReference type="VEuPathDB" id="TriTrypDB:LMJLV39_180013900"/>
<feature type="region of interest" description="Disordered" evidence="1">
    <location>
        <begin position="128"/>
        <end position="149"/>
    </location>
</feature>
<feature type="compositionally biased region" description="Low complexity" evidence="1">
    <location>
        <begin position="1198"/>
        <end position="1209"/>
    </location>
</feature>
<feature type="region of interest" description="Disordered" evidence="1">
    <location>
        <begin position="1943"/>
        <end position="1981"/>
    </location>
</feature>
<feature type="region of interest" description="Disordered" evidence="1">
    <location>
        <begin position="1056"/>
        <end position="1095"/>
    </location>
</feature>
<reference evidence="2 3" key="1">
    <citation type="journal article" date="2005" name="Science">
        <title>The genome of the kinetoplastid parasite, Leishmania major.</title>
        <authorList>
            <person name="Ivens A.C."/>
            <person name="Peacock C.S."/>
            <person name="Worthey E.A."/>
            <person name="Murphy L."/>
            <person name="Aggarwal G."/>
            <person name="Berriman M."/>
            <person name="Sisk E."/>
            <person name="Rajandream M.A."/>
            <person name="Adlem E."/>
            <person name="Aert R."/>
            <person name="Anupama A."/>
            <person name="Apostolou Z."/>
            <person name="Attipoe P."/>
            <person name="Bason N."/>
            <person name="Bauser C."/>
            <person name="Beck A."/>
            <person name="Beverley S.M."/>
            <person name="Bianchettin G."/>
            <person name="Borzym K."/>
            <person name="Bothe G."/>
            <person name="Bruschi C.V."/>
            <person name="Collins M."/>
            <person name="Cadag E."/>
            <person name="Ciarloni L."/>
            <person name="Clayton C."/>
            <person name="Coulson R.M."/>
            <person name="Cronin A."/>
            <person name="Cruz A.K."/>
            <person name="Davies R.M."/>
            <person name="De Gaudenzi J."/>
            <person name="Dobson D.E."/>
            <person name="Duesterhoeft A."/>
            <person name="Fazelina G."/>
            <person name="Fosker N."/>
            <person name="Frasch A.C."/>
            <person name="Fraser A."/>
            <person name="Fuchs M."/>
            <person name="Gabel C."/>
            <person name="Goble A."/>
            <person name="Goffeau A."/>
            <person name="Harris D."/>
            <person name="Hertz-Fowler C."/>
            <person name="Hilbert H."/>
            <person name="Horn D."/>
            <person name="Huang Y."/>
            <person name="Klages S."/>
            <person name="Knights A."/>
            <person name="Kube M."/>
            <person name="Larke N."/>
            <person name="Litvin L."/>
            <person name="Lord A."/>
            <person name="Louie T."/>
            <person name="Marra M."/>
            <person name="Masuy D."/>
            <person name="Matthews K."/>
            <person name="Michaeli S."/>
            <person name="Mottram J.C."/>
            <person name="Muller-Auer S."/>
            <person name="Munden H."/>
            <person name="Nelson S."/>
            <person name="Norbertczak H."/>
            <person name="Oliver K."/>
            <person name="O'neil S."/>
            <person name="Pentony M."/>
            <person name="Pohl T.M."/>
            <person name="Price C."/>
            <person name="Purnelle B."/>
            <person name="Quail M.A."/>
            <person name="Rabbinowitsch E."/>
            <person name="Reinhardt R."/>
            <person name="Rieger M."/>
            <person name="Rinta J."/>
            <person name="Robben J."/>
            <person name="Robertson L."/>
            <person name="Ruiz J.C."/>
            <person name="Rutter S."/>
            <person name="Saunders D."/>
            <person name="Schafer M."/>
            <person name="Schein J."/>
            <person name="Schwartz D.C."/>
            <person name="Seeger K."/>
            <person name="Seyler A."/>
            <person name="Sharp S."/>
            <person name="Shin H."/>
            <person name="Sivam D."/>
            <person name="Squares R."/>
            <person name="Squares S."/>
            <person name="Tosato V."/>
            <person name="Vogt C."/>
            <person name="Volckaert G."/>
            <person name="Wambutt R."/>
            <person name="Warren T."/>
            <person name="Wedler H."/>
            <person name="Woodward J."/>
            <person name="Zhou S."/>
            <person name="Zimmermann W."/>
            <person name="Smith D.F."/>
            <person name="Blackwell J.M."/>
            <person name="Stuart K.D."/>
            <person name="Barrell B."/>
            <person name="Myler P.J."/>
        </authorList>
    </citation>
    <scope>NUCLEOTIDE SEQUENCE [LARGE SCALE GENOMIC DNA]</scope>
    <source>
        <strain evidence="3">MHOM/IL/81/Friedlin</strain>
    </source>
</reference>
<accession>Q4QDV8</accession>
<feature type="compositionally biased region" description="Low complexity" evidence="1">
    <location>
        <begin position="1129"/>
        <end position="1138"/>
    </location>
</feature>
<feature type="region of interest" description="Disordered" evidence="1">
    <location>
        <begin position="1404"/>
        <end position="1455"/>
    </location>
</feature>
<proteinExistence type="predicted"/>
<dbReference type="HOGENOM" id="CLU_233127_0_0_1"/>
<gene>
    <name evidence="2" type="ORF">LMJF_18_0840</name>
</gene>
<reference evidence="2 3" key="2">
    <citation type="journal article" date="2011" name="Genome Res.">
        <title>Chromosome and gene copy number variation allow major structural change between species and strains of Leishmania.</title>
        <authorList>
            <person name="Rogers M.B."/>
            <person name="Hilley J.D."/>
            <person name="Dickens N.J."/>
            <person name="Wilkes J."/>
            <person name="Bates P.A."/>
            <person name="Depledge D.P."/>
            <person name="Harris D."/>
            <person name="Her Y."/>
            <person name="Herzyk P."/>
            <person name="Imamura H."/>
            <person name="Otto T.D."/>
            <person name="Sanders M."/>
            <person name="Seeger K."/>
            <person name="Dujardin J.C."/>
            <person name="Berriman M."/>
            <person name="Smith D.F."/>
            <person name="Hertz-Fowler C."/>
            <person name="Mottram J.C."/>
        </authorList>
    </citation>
    <scope>NUCLEOTIDE SEQUENCE [LARGE SCALE GENOMIC DNA]</scope>
    <source>
        <strain evidence="3">MHOM/IL/81/Friedlin</strain>
    </source>
</reference>
<feature type="region of interest" description="Disordered" evidence="1">
    <location>
        <begin position="223"/>
        <end position="318"/>
    </location>
</feature>
<feature type="compositionally biased region" description="Low complexity" evidence="1">
    <location>
        <begin position="243"/>
        <end position="263"/>
    </location>
</feature>
<feature type="compositionally biased region" description="Low complexity" evidence="1">
    <location>
        <begin position="1070"/>
        <end position="1084"/>
    </location>
</feature>
<dbReference type="RefSeq" id="XP_001682490.1">
    <property type="nucleotide sequence ID" value="XM_001682438.1"/>
</dbReference>
<sequence>MSHPAFSSGQPPGMIGSAGGTGSALLPNITAELRGEFYPLLSTLASCESGISATYVMELFFTLVRLDAVLKAKERHLFVSTAQQLITRLLQQLQRVHHMRQLIDENERFVGELVERCTALERLCSDRDGDGECHTNNGEDADDMDVSGQALPTPQVEDDVVDGHGDGEETVYSVATTRAAGTAATHLRTSPPAAHAGGTIVGPELRRFSFDNSLDEVANRAWTVQQSRQQQQLRDRPGGSVRSTSAETTEGGGTTASPSTSSSLHQWLLQRPPPLQRQSSGPPTASRRQQAGHAHSGATTPRVHGIITSPEQATGKTFDEDGARVETTSGSFAGAATPTDVTPAVYMGVQLALQGHFRNNVRHTLTGSTLAAPRNLKELVQQQQPLPRGITARPSSHSCERVSTDGGVAEADVDLALQQQSLTLNPSLVSSPGVAQQPFLSSYTVNTLNANTSIFSLAGAPSAASTNNALGTDTGGSLGLKMDSGFSALYSPTTQDPVDTARVWDRTFWRFLGGLTATGDLAVLLTLLNTENSAQTQGAAALTAVTSGVSAGYKGSFGTGRGGASTKSGMTSNAAAATDAAGVSGKSLAASPHTPKCGVHLLMEALKRSGTYSHLLPAESTFQGLSHSIASGAGAAGGARVADETASGRVATKGEREMLDDEVEQQQHAHGTPLSPEAQNPAPAGSVWSTGSRMNNNGCTVLLSLDDFAREEEVRLHRDFWTHIPTILATLTEGVMYSGSHGAAHPHKGSGSAPCEAGTGRGEVASLRDHHGSSGCWNSAPHHGSTNESGRGDEALQDLAASAGVAASAAVDGEDESALAALHLPSVEALQLLPTFCPFLHNYTGAVARLIRSAPEYARSTQAQHARALAVVAAAASQQQQQQQAALSPNSNDATGIGGECPGEFEHSVTASTSSASVPLSNVRVGLTRTAAQRFSAAHMQELKDSHASLSGSDRRPGGAAAAVTGCTSNANSPAPAEIVEHGLLAAGSRTEVRAVDVVVHALVNAIYVQCVMAVAMQQQARAKATGYAMAVRAPTAVAAAAGAATADGKTTLFEDGRTPGVGSSSHGNGPCARGSSGGSSAAEGGLGTRSGSNNAIMVTDEGRVLDKSTANVSLNYAGVGELSGSKNGSPSGGLRDSGSGGGYSLNASFGMSPNTFHSSLHTPHPMAMRAGGGGGGVGGAIGCMSNGSYHDPRSHHLPQALAHHQQPQQPSQLLHNFSFDTTCSPTDAALSLLRMAREGKSNGNGAGEGEGRLDSAGSDGSAAANLGLQPSLGLPTPCTNLHSIELATQDIVACANDFSWVSLPCIMKAELQHLQEQLRGTSCAAQRMEGQVRGELALLIFRLLSIVLDWLMPAVYVADPRVWLFYRKWCCDLYRVLCTDAALLEEFHSLLNQSDLAASSTAADVSGLPSGRRGPTKDVQGVSRAKARSVARAPTFGPLRDPPSSPGSEMVQPQPQARLHLPGTPAAVSTAAADNSDYHDASAGFVALEGAAASTGGAARHRSALCASPLTDNASAATSASIEDAFSFILPGSSLAVSVSHEMPPMQPGVLNLLAQEEADRRGEALADMASLRAAQALLNDEGTVVPLPCPFLITRLVAATLRGIDADIAESLLWVAGQTPASDSAVGAGVGSGVEDAAGGMLVDARRGRSVKSGMPQSQRVAAVGARGLLEDGEHRGTGGGGHARYAEEDEEEIALPGRHPSHAAHRTASGHRLPSHHQSRCVRHHRSISADARVGGSASSAAASYYTVDSEEDDAGYGDHWYGVLARRERSQLAPSPLPGPATANGSGRGPAAGTASASSVLPHATTRNPFSDLASTGGPQRLSLQPQPSDGPTLVHHHRFRYPSVHGYADVAKLYLSTLDDAELVLSSHDPVYASLVLSTADLHLHDLRDTAMAASLVSAYLVDVGEEHIQGPVWEELPAVVISDEGDGVAASPLNVAGDGAASSSTVRPAPGRGFSVTRARQGNTQGPTSTTAAPSAAGVAAVTAAAASSQSAPLPPQQQQPYVPMVIPSWNNEQEKEEFLATLQLLRQMQAFLAVEQTTLQHDVL</sequence>
<feature type="region of interest" description="Disordered" evidence="1">
    <location>
        <begin position="741"/>
        <end position="760"/>
    </location>
</feature>
<dbReference type="KEGG" id="lma:LMJF_18_0840"/>
<feature type="region of interest" description="Disordered" evidence="1">
    <location>
        <begin position="1186"/>
        <end position="1209"/>
    </location>
</feature>
<feature type="region of interest" description="Disordered" evidence="1">
    <location>
        <begin position="1121"/>
        <end position="1140"/>
    </location>
</feature>
<dbReference type="InParanoid" id="Q4QDV8"/>
<feature type="region of interest" description="Disordered" evidence="1">
    <location>
        <begin position="1775"/>
        <end position="1840"/>
    </location>
</feature>
<feature type="compositionally biased region" description="Low complexity" evidence="1">
    <location>
        <begin position="1970"/>
        <end position="1981"/>
    </location>
</feature>
<feature type="region of interest" description="Disordered" evidence="1">
    <location>
        <begin position="767"/>
        <end position="792"/>
    </location>
</feature>
<feature type="compositionally biased region" description="Polar residues" evidence="1">
    <location>
        <begin position="1799"/>
        <end position="1834"/>
    </location>
</feature>
<feature type="region of interest" description="Disordered" evidence="1">
    <location>
        <begin position="1241"/>
        <end position="1261"/>
    </location>
</feature>
<dbReference type="OMA" id="YRVLCTD"/>
<name>Q4QDV8_LEIMA</name>
<keyword evidence="3" id="KW-1185">Reference proteome</keyword>
<feature type="compositionally biased region" description="Low complexity" evidence="1">
    <location>
        <begin position="1423"/>
        <end position="1434"/>
    </location>
</feature>
<dbReference type="EMBL" id="FR796414">
    <property type="protein sequence ID" value="CAJ03773.1"/>
    <property type="molecule type" value="Genomic_DNA"/>
</dbReference>
<feature type="region of interest" description="Disordered" evidence="1">
    <location>
        <begin position="882"/>
        <end position="912"/>
    </location>
</feature>
<evidence type="ECO:0000313" key="3">
    <source>
        <dbReference type="Proteomes" id="UP000000542"/>
    </source>
</evidence>
<protein>
    <submittedName>
        <fullName evidence="2">Uncharacterized protein</fullName>
    </submittedName>
</protein>
<dbReference type="VEuPathDB" id="TriTrypDB:LmjF.18.0840"/>
<dbReference type="Proteomes" id="UP000000542">
    <property type="component" value="Chromosome 18"/>
</dbReference>